<protein>
    <submittedName>
        <fullName evidence="2">Uncharacterized protein</fullName>
    </submittedName>
</protein>
<feature type="transmembrane region" description="Helical" evidence="1">
    <location>
        <begin position="12"/>
        <end position="36"/>
    </location>
</feature>
<keyword evidence="1" id="KW-0812">Transmembrane</keyword>
<reference evidence="2" key="1">
    <citation type="submission" date="2020-03" db="EMBL/GenBank/DDBJ databases">
        <title>The deep terrestrial virosphere.</title>
        <authorList>
            <person name="Holmfeldt K."/>
            <person name="Nilsson E."/>
            <person name="Simone D."/>
            <person name="Lopez-Fernandez M."/>
            <person name="Wu X."/>
            <person name="de Brujin I."/>
            <person name="Lundin D."/>
            <person name="Andersson A."/>
            <person name="Bertilsson S."/>
            <person name="Dopson M."/>
        </authorList>
    </citation>
    <scope>NUCLEOTIDE SEQUENCE</scope>
    <source>
        <strain evidence="2">MM415A04811</strain>
    </source>
</reference>
<name>A0A6M3JHG9_9ZZZZ</name>
<sequence length="39" mass="4260">MIQKEGNIDEGCGWFMISLAFSVALLSTAIALRILFGGW</sequence>
<keyword evidence="1" id="KW-0472">Membrane</keyword>
<accession>A0A6M3JHG9</accession>
<dbReference type="EMBL" id="MT141694">
    <property type="protein sequence ID" value="QJA69306.1"/>
    <property type="molecule type" value="Genomic_DNA"/>
</dbReference>
<dbReference type="AlphaFoldDB" id="A0A6M3JHG9"/>
<organism evidence="2">
    <name type="scientific">viral metagenome</name>
    <dbReference type="NCBI Taxonomy" id="1070528"/>
    <lineage>
        <taxon>unclassified sequences</taxon>
        <taxon>metagenomes</taxon>
        <taxon>organismal metagenomes</taxon>
    </lineage>
</organism>
<gene>
    <name evidence="2" type="ORF">MM415A04811_0008</name>
</gene>
<evidence type="ECO:0000256" key="1">
    <source>
        <dbReference type="SAM" id="Phobius"/>
    </source>
</evidence>
<evidence type="ECO:0000313" key="2">
    <source>
        <dbReference type="EMBL" id="QJA69306.1"/>
    </source>
</evidence>
<keyword evidence="1" id="KW-1133">Transmembrane helix</keyword>
<proteinExistence type="predicted"/>